<dbReference type="OrthoDB" id="7558887at2"/>
<name>A0A501XFE7_9SPHN</name>
<protein>
    <submittedName>
        <fullName evidence="1">DUF4230 domain-containing protein</fullName>
    </submittedName>
</protein>
<dbReference type="RefSeq" id="WP_140929117.1">
    <property type="nucleotide sequence ID" value="NZ_VFSU01000031.1"/>
</dbReference>
<dbReference type="Proteomes" id="UP000319897">
    <property type="component" value="Unassembled WGS sequence"/>
</dbReference>
<evidence type="ECO:0000313" key="1">
    <source>
        <dbReference type="EMBL" id="TPE59246.1"/>
    </source>
</evidence>
<gene>
    <name evidence="1" type="ORF">FJQ54_14405</name>
</gene>
<sequence length="209" mass="22384">MKRLLSIIGALALIGVALGLAAGPERRQQACISIGLCERPDFLGAMLVSVQKQQKLLVLTARLVLPVSSARDTTFGSITVATTRQTAILPATVNYVVDLSALKSSDLNWDRETETLRVQRPPVRPMPASIDWGQAQTFEDSGWQTALTGVSANLKRDNEQKAPGQFAAQAGAKDLLAMADHAADQALETSFRMPLVAAGFTDAKVIVSR</sequence>
<keyword evidence="2" id="KW-1185">Reference proteome</keyword>
<accession>A0A501XFE7</accession>
<organism evidence="1 2">
    <name type="scientific">Sandaracinobacter neustonicus</name>
    <dbReference type="NCBI Taxonomy" id="1715348"/>
    <lineage>
        <taxon>Bacteria</taxon>
        <taxon>Pseudomonadati</taxon>
        <taxon>Pseudomonadota</taxon>
        <taxon>Alphaproteobacteria</taxon>
        <taxon>Sphingomonadales</taxon>
        <taxon>Sphingosinicellaceae</taxon>
        <taxon>Sandaracinobacter</taxon>
    </lineage>
</organism>
<comment type="caution">
    <text evidence="1">The sequence shown here is derived from an EMBL/GenBank/DDBJ whole genome shotgun (WGS) entry which is preliminary data.</text>
</comment>
<dbReference type="AlphaFoldDB" id="A0A501XFE7"/>
<reference evidence="1 2" key="1">
    <citation type="submission" date="2019-06" db="EMBL/GenBank/DDBJ databases">
        <authorList>
            <person name="Lee I."/>
            <person name="Jang G.I."/>
            <person name="Hwang C.Y."/>
        </authorList>
    </citation>
    <scope>NUCLEOTIDE SEQUENCE [LARGE SCALE GENOMIC DNA]</scope>
    <source>
        <strain evidence="1 2">PAMC 28131</strain>
    </source>
</reference>
<evidence type="ECO:0000313" key="2">
    <source>
        <dbReference type="Proteomes" id="UP000319897"/>
    </source>
</evidence>
<dbReference type="EMBL" id="VFSU01000031">
    <property type="protein sequence ID" value="TPE59246.1"/>
    <property type="molecule type" value="Genomic_DNA"/>
</dbReference>
<dbReference type="Pfam" id="PF14014">
    <property type="entry name" value="DUF4230"/>
    <property type="match status" value="1"/>
</dbReference>
<dbReference type="InterPro" id="IPR025324">
    <property type="entry name" value="DUF4230"/>
</dbReference>
<proteinExistence type="predicted"/>